<evidence type="ECO:0000259" key="11">
    <source>
        <dbReference type="PROSITE" id="PS50893"/>
    </source>
</evidence>
<dbReference type="GO" id="GO:0016887">
    <property type="term" value="F:ATP hydrolysis activity"/>
    <property type="evidence" value="ECO:0007669"/>
    <property type="project" value="InterPro"/>
</dbReference>
<dbReference type="FunFam" id="3.40.50.300:FF:000163">
    <property type="entry name" value="Multidrug resistance-associated protein member 4"/>
    <property type="match status" value="1"/>
</dbReference>
<evidence type="ECO:0000256" key="4">
    <source>
        <dbReference type="ARBA" id="ARBA00022692"/>
    </source>
</evidence>
<feature type="transmembrane region" description="Helical" evidence="10">
    <location>
        <begin position="472"/>
        <end position="494"/>
    </location>
</feature>
<feature type="non-terminal residue" evidence="13">
    <location>
        <position position="1"/>
    </location>
</feature>
<accession>A0A815YSN8</accession>
<keyword evidence="15" id="KW-1185">Reference proteome</keyword>
<proteinExistence type="inferred from homology"/>
<evidence type="ECO:0000256" key="9">
    <source>
        <dbReference type="ARBA" id="ARBA00023136"/>
    </source>
</evidence>
<feature type="non-terminal residue" evidence="13">
    <location>
        <position position="775"/>
    </location>
</feature>
<dbReference type="InterPro" id="IPR027417">
    <property type="entry name" value="P-loop_NTPase"/>
</dbReference>
<evidence type="ECO:0000259" key="12">
    <source>
        <dbReference type="PROSITE" id="PS50929"/>
    </source>
</evidence>
<feature type="transmembrane region" description="Helical" evidence="10">
    <location>
        <begin position="378"/>
        <end position="402"/>
    </location>
</feature>
<organism evidence="13 16">
    <name type="scientific">Adineta steineri</name>
    <dbReference type="NCBI Taxonomy" id="433720"/>
    <lineage>
        <taxon>Eukaryota</taxon>
        <taxon>Metazoa</taxon>
        <taxon>Spiralia</taxon>
        <taxon>Gnathifera</taxon>
        <taxon>Rotifera</taxon>
        <taxon>Eurotatoria</taxon>
        <taxon>Bdelloidea</taxon>
        <taxon>Adinetida</taxon>
        <taxon>Adinetidae</taxon>
        <taxon>Adineta</taxon>
    </lineage>
</organism>
<keyword evidence="5" id="KW-0677">Repeat</keyword>
<dbReference type="SUPFAM" id="SSF90123">
    <property type="entry name" value="ABC transporter transmembrane region"/>
    <property type="match status" value="1"/>
</dbReference>
<evidence type="ECO:0000256" key="3">
    <source>
        <dbReference type="ARBA" id="ARBA00022448"/>
    </source>
</evidence>
<dbReference type="AlphaFoldDB" id="A0A815YSN8"/>
<dbReference type="GO" id="GO:0140359">
    <property type="term" value="F:ABC-type transporter activity"/>
    <property type="evidence" value="ECO:0007669"/>
    <property type="project" value="InterPro"/>
</dbReference>
<comment type="caution">
    <text evidence="13">The sequence shown here is derived from an EMBL/GenBank/DDBJ whole genome shotgun (WGS) entry which is preliminary data.</text>
</comment>
<dbReference type="Proteomes" id="UP000663832">
    <property type="component" value="Unassembled WGS sequence"/>
</dbReference>
<dbReference type="PROSITE" id="PS50929">
    <property type="entry name" value="ABC_TM1F"/>
    <property type="match status" value="1"/>
</dbReference>
<dbReference type="PROSITE" id="PS00211">
    <property type="entry name" value="ABC_TRANSPORTER_1"/>
    <property type="match status" value="2"/>
</dbReference>
<dbReference type="EMBL" id="CAJNOI010006023">
    <property type="protein sequence ID" value="CAF1573690.1"/>
    <property type="molecule type" value="Genomic_DNA"/>
</dbReference>
<dbReference type="OrthoDB" id="6500128at2759"/>
<dbReference type="InterPro" id="IPR003439">
    <property type="entry name" value="ABC_transporter-like_ATP-bd"/>
</dbReference>
<dbReference type="GO" id="GO:0016020">
    <property type="term" value="C:membrane"/>
    <property type="evidence" value="ECO:0007669"/>
    <property type="project" value="UniProtKB-SubCell"/>
</dbReference>
<reference evidence="13" key="1">
    <citation type="submission" date="2021-02" db="EMBL/GenBank/DDBJ databases">
        <authorList>
            <person name="Nowell W R."/>
        </authorList>
    </citation>
    <scope>NUCLEOTIDE SEQUENCE</scope>
</reference>
<evidence type="ECO:0000256" key="6">
    <source>
        <dbReference type="ARBA" id="ARBA00022741"/>
    </source>
</evidence>
<dbReference type="EMBL" id="CAJNOM010006439">
    <property type="protein sequence ID" value="CAF1670219.1"/>
    <property type="molecule type" value="Genomic_DNA"/>
</dbReference>
<sequence>NGNLIGVKGSIGAGKSTLLAAILGEINLVSGKLLVHTQSISYAPQSAWIFADTLRANILLGKPIDEERYNNVIKACCLDIDLQNFGEVGDLLMIGDKGVNLSGGQKARISLARALYADADLYLLDDPLAAVDPKVAKSIFDQCIGPYSLLRGKTRILVTHQTHLLIETDQMFYLDNGHIEELHMEQQTTIEPSNKTSGADVSDIKETDWKLDPSAADMNSIIKNETSVSGSIKWNIWLKLFTAPPLRWFGFLLMIILMFGNEALYDFTNRWLALWSGKDENEQRSSFYAYIYLGGVLCTFIVTLIHAAYIIYIMLCGSTYFHNQMLKGILYTSLRFFEKNPSGRILNRASKDQQVVDESLPLALIDTMQYLLQTLGSIIIIGMANPWVLIILIPLAPAVLWLRRFYMRSSRQLKRLESVTRSPIYTLFATSLDGLTSIRAFQVQNDFLEKFIERIDANSRASFILSATSHWFGLRLDFMVSLLTLATCILSVALRHQITPSIAALSISYCITLTGLFQWAVRQSAEAENFMTSAERIYEYGQLISESQENTNDNNVLIQPDNDWPSRGIIEFKDYTFRYRPELDPVLKNLNLRIESKEKIGIIGRTGAGKSSLLQALFRLVSQSAVNGTILIDGIDIGRLSLDYLRSHISVIPQVPILFCGTLRYNIDPFKQFTDEECLTALEAVQLKSLVRNHPDGFHMLVAESGTNLSAGERQLICVARAILKRSHILLIDEATANVDYATDKMIQEVIADKFRDRTILTIAHRLNTIVNSDR</sequence>
<protein>
    <submittedName>
        <fullName evidence="13">Uncharacterized protein</fullName>
    </submittedName>
</protein>
<feature type="domain" description="ABC transporter" evidence="11">
    <location>
        <begin position="1"/>
        <end position="201"/>
    </location>
</feature>
<feature type="transmembrane region" description="Helical" evidence="10">
    <location>
        <begin position="287"/>
        <end position="315"/>
    </location>
</feature>
<evidence type="ECO:0000256" key="2">
    <source>
        <dbReference type="ARBA" id="ARBA00009726"/>
    </source>
</evidence>
<dbReference type="Gene3D" id="3.40.50.300">
    <property type="entry name" value="P-loop containing nucleotide triphosphate hydrolases"/>
    <property type="match status" value="2"/>
</dbReference>
<gene>
    <name evidence="13" type="ORF">BJG266_LOCUS47989</name>
    <name evidence="14" type="ORF">QVE165_LOCUS65042</name>
</gene>
<dbReference type="PANTHER" id="PTHR24223:SF456">
    <property type="entry name" value="MULTIDRUG RESISTANCE-ASSOCIATED PROTEIN LETHAL(2)03659"/>
    <property type="match status" value="1"/>
</dbReference>
<dbReference type="InterPro" id="IPR050173">
    <property type="entry name" value="ABC_transporter_C-like"/>
</dbReference>
<dbReference type="InterPro" id="IPR011527">
    <property type="entry name" value="ABC1_TM_dom"/>
</dbReference>
<evidence type="ECO:0000313" key="16">
    <source>
        <dbReference type="Proteomes" id="UP000663877"/>
    </source>
</evidence>
<evidence type="ECO:0000256" key="1">
    <source>
        <dbReference type="ARBA" id="ARBA00004141"/>
    </source>
</evidence>
<evidence type="ECO:0000313" key="13">
    <source>
        <dbReference type="EMBL" id="CAF1573690.1"/>
    </source>
</evidence>
<dbReference type="FunFam" id="1.20.1560.10:FF:000010">
    <property type="entry name" value="Multidrug resistance-associated ABC transporter"/>
    <property type="match status" value="1"/>
</dbReference>
<dbReference type="GO" id="GO:0005524">
    <property type="term" value="F:ATP binding"/>
    <property type="evidence" value="ECO:0007669"/>
    <property type="project" value="UniProtKB-KW"/>
</dbReference>
<evidence type="ECO:0000256" key="7">
    <source>
        <dbReference type="ARBA" id="ARBA00022840"/>
    </source>
</evidence>
<dbReference type="InterPro" id="IPR044726">
    <property type="entry name" value="ABCC_6TM_D2"/>
</dbReference>
<dbReference type="Pfam" id="PF00005">
    <property type="entry name" value="ABC_tran"/>
    <property type="match status" value="2"/>
</dbReference>
<dbReference type="CDD" id="cd18580">
    <property type="entry name" value="ABC_6TM_ABCC_D2"/>
    <property type="match status" value="1"/>
</dbReference>
<keyword evidence="8 10" id="KW-1133">Transmembrane helix</keyword>
<dbReference type="PANTHER" id="PTHR24223">
    <property type="entry name" value="ATP-BINDING CASSETTE SUB-FAMILY C"/>
    <property type="match status" value="1"/>
</dbReference>
<dbReference type="SUPFAM" id="SSF52540">
    <property type="entry name" value="P-loop containing nucleoside triphosphate hydrolases"/>
    <property type="match status" value="2"/>
</dbReference>
<keyword evidence="6" id="KW-0547">Nucleotide-binding</keyword>
<comment type="subcellular location">
    <subcellularLocation>
        <location evidence="1">Membrane</location>
        <topology evidence="1">Multi-pass membrane protein</topology>
    </subcellularLocation>
</comment>
<keyword evidence="7" id="KW-0067">ATP-binding</keyword>
<dbReference type="Proteomes" id="UP000663877">
    <property type="component" value="Unassembled WGS sequence"/>
</dbReference>
<keyword evidence="3" id="KW-0813">Transport</keyword>
<feature type="domain" description="ABC transmembrane type-1" evidence="12">
    <location>
        <begin position="248"/>
        <end position="529"/>
    </location>
</feature>
<evidence type="ECO:0000256" key="10">
    <source>
        <dbReference type="SAM" id="Phobius"/>
    </source>
</evidence>
<name>A0A815YSN8_9BILA</name>
<evidence type="ECO:0000313" key="14">
    <source>
        <dbReference type="EMBL" id="CAF1670219.1"/>
    </source>
</evidence>
<dbReference type="Gene3D" id="1.20.1560.10">
    <property type="entry name" value="ABC transporter type 1, transmembrane domain"/>
    <property type="match status" value="1"/>
</dbReference>
<dbReference type="PROSITE" id="PS50893">
    <property type="entry name" value="ABC_TRANSPORTER_2"/>
    <property type="match status" value="2"/>
</dbReference>
<dbReference type="SMART" id="SM00382">
    <property type="entry name" value="AAA"/>
    <property type="match status" value="2"/>
</dbReference>
<dbReference type="InterPro" id="IPR003593">
    <property type="entry name" value="AAA+_ATPase"/>
</dbReference>
<dbReference type="Pfam" id="PF00664">
    <property type="entry name" value="ABC_membrane"/>
    <property type="match status" value="1"/>
</dbReference>
<evidence type="ECO:0000313" key="15">
    <source>
        <dbReference type="Proteomes" id="UP000663832"/>
    </source>
</evidence>
<feature type="transmembrane region" description="Helical" evidence="10">
    <location>
        <begin position="248"/>
        <end position="267"/>
    </location>
</feature>
<dbReference type="InterPro" id="IPR017871">
    <property type="entry name" value="ABC_transporter-like_CS"/>
</dbReference>
<evidence type="ECO:0000256" key="8">
    <source>
        <dbReference type="ARBA" id="ARBA00022989"/>
    </source>
</evidence>
<evidence type="ECO:0000256" key="5">
    <source>
        <dbReference type="ARBA" id="ARBA00022737"/>
    </source>
</evidence>
<dbReference type="CDD" id="cd03244">
    <property type="entry name" value="ABCC_MRP_domain2"/>
    <property type="match status" value="1"/>
</dbReference>
<keyword evidence="9 10" id="KW-0472">Membrane</keyword>
<feature type="domain" description="ABC transporter" evidence="11">
    <location>
        <begin position="570"/>
        <end position="775"/>
    </location>
</feature>
<dbReference type="CDD" id="cd03250">
    <property type="entry name" value="ABCC_MRP_domain1"/>
    <property type="match status" value="1"/>
</dbReference>
<keyword evidence="4 10" id="KW-0812">Transmembrane</keyword>
<comment type="similarity">
    <text evidence="2">Belongs to the ABC transporter superfamily. ABCC family. Conjugate transporter (TC 3.A.1.208) subfamily.</text>
</comment>
<feature type="transmembrane region" description="Helical" evidence="10">
    <location>
        <begin position="501"/>
        <end position="521"/>
    </location>
</feature>
<dbReference type="FunFam" id="3.40.50.300:FF:000973">
    <property type="entry name" value="Multidrug resistance-associated protein 4"/>
    <property type="match status" value="1"/>
</dbReference>
<dbReference type="InterPro" id="IPR036640">
    <property type="entry name" value="ABC1_TM_sf"/>
</dbReference>